<dbReference type="AlphaFoldDB" id="A0A395LWS8"/>
<dbReference type="Proteomes" id="UP000266389">
    <property type="component" value="Unassembled WGS sequence"/>
</dbReference>
<evidence type="ECO:0000313" key="2">
    <source>
        <dbReference type="Proteomes" id="UP000266389"/>
    </source>
</evidence>
<name>A0A395LWS8_9BACT</name>
<proteinExistence type="predicted"/>
<reference evidence="1 2" key="1">
    <citation type="journal article" date="2011" name="ISME J.">
        <title>Community ecology of hot spring cyanobacterial mats: predominant populations and their functional potential.</title>
        <authorList>
            <person name="Klatt C.G."/>
            <person name="Wood J.M."/>
            <person name="Rusch D.B."/>
            <person name="Bateson M.M."/>
            <person name="Hamamura N."/>
            <person name="Heidelberg J.F."/>
            <person name="Grossman A.R."/>
            <person name="Bhaya D."/>
            <person name="Cohan F.M."/>
            <person name="Kuhl M."/>
            <person name="Bryant D.A."/>
            <person name="Ward D.M."/>
        </authorList>
    </citation>
    <scope>NUCLEOTIDE SEQUENCE [LARGE SCALE GENOMIC DNA]</scope>
    <source>
        <strain evidence="1">OS</strain>
    </source>
</reference>
<organism evidence="1 2">
    <name type="scientific">Candidatus Thermochlorobacter aerophilus</name>
    <dbReference type="NCBI Taxonomy" id="1868324"/>
    <lineage>
        <taxon>Bacteria</taxon>
        <taxon>Pseudomonadati</taxon>
        <taxon>Chlorobiota</taxon>
        <taxon>Chlorobiia</taxon>
        <taxon>Chlorobiales</taxon>
        <taxon>Candidatus Thermochlorobacteriaceae</taxon>
        <taxon>Candidatus Thermochlorobacter</taxon>
    </lineage>
</organism>
<dbReference type="EMBL" id="PHFL01000070">
    <property type="protein sequence ID" value="RFM23080.1"/>
    <property type="molecule type" value="Genomic_DNA"/>
</dbReference>
<protein>
    <submittedName>
        <fullName evidence="1">Uncharacterized protein</fullName>
    </submittedName>
</protein>
<comment type="caution">
    <text evidence="1">The sequence shown here is derived from an EMBL/GenBank/DDBJ whole genome shotgun (WGS) entry which is preliminary data.</text>
</comment>
<evidence type="ECO:0000313" key="1">
    <source>
        <dbReference type="EMBL" id="RFM23080.1"/>
    </source>
</evidence>
<sequence>MLRLQRYRLIIKTLLFLAGKTSATFIDESGAREPYSWIHFILVDFWRLVAEVIASMVVLLKTALELQALKCKTKLRT</sequence>
<gene>
    <name evidence="1" type="ORF">D0433_12465</name>
</gene>
<accession>A0A395LWS8</accession>